<evidence type="ECO:0000259" key="3">
    <source>
        <dbReference type="Pfam" id="PF03067"/>
    </source>
</evidence>
<proteinExistence type="predicted"/>
<dbReference type="InterPro" id="IPR004302">
    <property type="entry name" value="Cellulose/chitin-bd_N"/>
</dbReference>
<accession>A0A652KIW2</accession>
<feature type="domain" description="Chitin-binding type-4" evidence="3">
    <location>
        <begin position="42"/>
        <end position="231"/>
    </location>
</feature>
<dbReference type="PANTHER" id="PTHR34823">
    <property type="entry name" value="GLCNAC-BINDING PROTEIN A"/>
    <property type="match status" value="1"/>
</dbReference>
<dbReference type="AlphaFoldDB" id="A0A652KIW2"/>
<dbReference type="InterPro" id="IPR051024">
    <property type="entry name" value="GlcNAc_Chitin_IntDeg"/>
</dbReference>
<dbReference type="CDD" id="cd21177">
    <property type="entry name" value="LPMO_AA10"/>
    <property type="match status" value="1"/>
</dbReference>
<keyword evidence="2" id="KW-0472">Membrane</keyword>
<evidence type="ECO:0000256" key="1">
    <source>
        <dbReference type="ARBA" id="ARBA00022729"/>
    </source>
</evidence>
<feature type="transmembrane region" description="Helical" evidence="2">
    <location>
        <begin position="294"/>
        <end position="316"/>
    </location>
</feature>
<dbReference type="Pfam" id="PF03067">
    <property type="entry name" value="LPMO_10"/>
    <property type="match status" value="1"/>
</dbReference>
<reference evidence="4" key="1">
    <citation type="submission" date="2018-10" db="EMBL/GenBank/DDBJ databases">
        <authorList>
            <person name="Hariharan J."/>
            <person name="Choudoir M.J."/>
            <person name="Diebold P."/>
            <person name="Panke-Buisse K."/>
            <person name="Campbell A.N."/>
            <person name="Buckley D.H."/>
        </authorList>
    </citation>
    <scope>NUCLEOTIDE SEQUENCE</scope>
    <source>
        <strain evidence="4">Gb1</strain>
    </source>
</reference>
<dbReference type="InterPro" id="IPR014756">
    <property type="entry name" value="Ig_E-set"/>
</dbReference>
<sequence length="329" mass="34449">MAMRITLRSRTTTRRAPRVLSLLGAGLLGLTLAGLPTPASAHGVAMEPGSRSYLCYKDMIASGNQTPSNPACAAAVAQTGTTPLYNWFGVLDSNGGGRTKGYIPDGELCSGGHNGPYNFSSYNAARSDWPTTHLTAGSTIQVKYSNWAAHPGKFDVYLTKDGWTPDQPLAWDDLTLTQTVNNPPQSGGAGSDGGNYYWDLQLPQGRTGKHMLFIHWIRSDSQENFYSCSDIAFDGGNGEVTGMKGGQLSAAELAEKAEKAGITADPVHAEHAEHAAAAGEAGLVASAEDSSTGYLPAATALSLTGAALVFGAGAVAQSRRRRREAGRNG</sequence>
<organism evidence="4">
    <name type="scientific">Streptomyces sp. gb1(2016)</name>
    <dbReference type="NCBI Taxonomy" id="1828321"/>
    <lineage>
        <taxon>Bacteria</taxon>
        <taxon>Bacillati</taxon>
        <taxon>Actinomycetota</taxon>
        <taxon>Actinomycetes</taxon>
        <taxon>Kitasatosporales</taxon>
        <taxon>Streptomycetaceae</taxon>
        <taxon>Streptomyces</taxon>
    </lineage>
</organism>
<gene>
    <name evidence="4" type="ORF">EAO74_23715</name>
</gene>
<dbReference type="Gene3D" id="2.70.50.50">
    <property type="entry name" value="chitin-binding protein cbp21"/>
    <property type="match status" value="1"/>
</dbReference>
<name>A0A652KIW2_9ACTN</name>
<dbReference type="SUPFAM" id="SSF81296">
    <property type="entry name" value="E set domains"/>
    <property type="match status" value="1"/>
</dbReference>
<evidence type="ECO:0000256" key="2">
    <source>
        <dbReference type="SAM" id="Phobius"/>
    </source>
</evidence>
<keyword evidence="2" id="KW-1133">Transmembrane helix</keyword>
<dbReference type="EMBL" id="RDBM01000037">
    <property type="protein sequence ID" value="TXS23592.1"/>
    <property type="molecule type" value="Genomic_DNA"/>
</dbReference>
<keyword evidence="2" id="KW-0812">Transmembrane</keyword>
<dbReference type="RefSeq" id="WP_147984731.1">
    <property type="nucleotide sequence ID" value="NZ_RDBM01000037.1"/>
</dbReference>
<protein>
    <submittedName>
        <fullName evidence="4">Chitin-binding protein</fullName>
    </submittedName>
</protein>
<keyword evidence="1" id="KW-0732">Signal</keyword>
<evidence type="ECO:0000313" key="4">
    <source>
        <dbReference type="EMBL" id="TXS23592.1"/>
    </source>
</evidence>
<comment type="caution">
    <text evidence="4">The sequence shown here is derived from an EMBL/GenBank/DDBJ whole genome shotgun (WGS) entry which is preliminary data.</text>
</comment>
<dbReference type="PANTHER" id="PTHR34823:SF1">
    <property type="entry name" value="CHITIN-BINDING TYPE-4 DOMAIN-CONTAINING PROTEIN"/>
    <property type="match status" value="1"/>
</dbReference>